<keyword evidence="3" id="KW-1185">Reference proteome</keyword>
<evidence type="ECO:0000313" key="3">
    <source>
        <dbReference type="Proteomes" id="UP001187192"/>
    </source>
</evidence>
<dbReference type="EMBL" id="BTGU01014804">
    <property type="protein sequence ID" value="GMN74838.1"/>
    <property type="molecule type" value="Genomic_DNA"/>
</dbReference>
<feature type="region of interest" description="Disordered" evidence="1">
    <location>
        <begin position="92"/>
        <end position="118"/>
    </location>
</feature>
<proteinExistence type="predicted"/>
<evidence type="ECO:0000256" key="1">
    <source>
        <dbReference type="SAM" id="MobiDB-lite"/>
    </source>
</evidence>
<sequence length="118" mass="12823">MERGSGRRGEGEEEGEWAARREGGRGGVGGAARGEGEGEWAARREGGRGGGGSGGGGVGEERERMCGKDGAKNEIVKWRLEENQSKIRVRMPKTLSENRDRRVKNIKKNPRARFSGEI</sequence>
<feature type="compositionally biased region" description="Basic and acidic residues" evidence="1">
    <location>
        <begin position="34"/>
        <end position="47"/>
    </location>
</feature>
<feature type="compositionally biased region" description="Basic residues" evidence="1">
    <location>
        <begin position="101"/>
        <end position="111"/>
    </location>
</feature>
<protein>
    <submittedName>
        <fullName evidence="2">Uncharacterized protein</fullName>
    </submittedName>
</protein>
<feature type="region of interest" description="Disordered" evidence="1">
    <location>
        <begin position="1"/>
        <end position="72"/>
    </location>
</feature>
<evidence type="ECO:0000313" key="2">
    <source>
        <dbReference type="EMBL" id="GMN74838.1"/>
    </source>
</evidence>
<dbReference type="Proteomes" id="UP001187192">
    <property type="component" value="Unassembled WGS sequence"/>
</dbReference>
<dbReference type="AlphaFoldDB" id="A0AA88JF81"/>
<feature type="compositionally biased region" description="Gly residues" evidence="1">
    <location>
        <begin position="48"/>
        <end position="58"/>
    </location>
</feature>
<comment type="caution">
    <text evidence="2">The sequence shown here is derived from an EMBL/GenBank/DDBJ whole genome shotgun (WGS) entry which is preliminary data.</text>
</comment>
<feature type="compositionally biased region" description="Basic and acidic residues" evidence="1">
    <location>
        <begin position="59"/>
        <end position="72"/>
    </location>
</feature>
<accession>A0AA88JF81</accession>
<name>A0AA88JF81_FICCA</name>
<feature type="compositionally biased region" description="Basic and acidic residues" evidence="1">
    <location>
        <begin position="1"/>
        <end position="10"/>
    </location>
</feature>
<gene>
    <name evidence="2" type="ORF">TIFTF001_054455</name>
</gene>
<organism evidence="2 3">
    <name type="scientific">Ficus carica</name>
    <name type="common">Common fig</name>
    <dbReference type="NCBI Taxonomy" id="3494"/>
    <lineage>
        <taxon>Eukaryota</taxon>
        <taxon>Viridiplantae</taxon>
        <taxon>Streptophyta</taxon>
        <taxon>Embryophyta</taxon>
        <taxon>Tracheophyta</taxon>
        <taxon>Spermatophyta</taxon>
        <taxon>Magnoliopsida</taxon>
        <taxon>eudicotyledons</taxon>
        <taxon>Gunneridae</taxon>
        <taxon>Pentapetalae</taxon>
        <taxon>rosids</taxon>
        <taxon>fabids</taxon>
        <taxon>Rosales</taxon>
        <taxon>Moraceae</taxon>
        <taxon>Ficeae</taxon>
        <taxon>Ficus</taxon>
    </lineage>
</organism>
<reference evidence="2" key="1">
    <citation type="submission" date="2023-07" db="EMBL/GenBank/DDBJ databases">
        <title>draft genome sequence of fig (Ficus carica).</title>
        <authorList>
            <person name="Takahashi T."/>
            <person name="Nishimura K."/>
        </authorList>
    </citation>
    <scope>NUCLEOTIDE SEQUENCE</scope>
</reference>